<dbReference type="EMBL" id="LWQT01000077">
    <property type="protein sequence ID" value="OAN48037.1"/>
    <property type="molecule type" value="Genomic_DNA"/>
</dbReference>
<dbReference type="CDD" id="cd01949">
    <property type="entry name" value="GGDEF"/>
    <property type="match status" value="1"/>
</dbReference>
<evidence type="ECO:0000259" key="6">
    <source>
        <dbReference type="PROSITE" id="PS50112"/>
    </source>
</evidence>
<evidence type="ECO:0000313" key="8">
    <source>
        <dbReference type="EMBL" id="OAN48037.1"/>
    </source>
</evidence>
<dbReference type="SUPFAM" id="SSF52172">
    <property type="entry name" value="CheY-like"/>
    <property type="match status" value="1"/>
</dbReference>
<dbReference type="PROSITE" id="PS50110">
    <property type="entry name" value="RESPONSE_REGULATORY"/>
    <property type="match status" value="1"/>
</dbReference>
<name>A0A178MIP0_9PROT</name>
<evidence type="ECO:0000313" key="9">
    <source>
        <dbReference type="Proteomes" id="UP000078428"/>
    </source>
</evidence>
<dbReference type="InterPro" id="IPR000160">
    <property type="entry name" value="GGDEF_dom"/>
</dbReference>
<feature type="domain" description="Response regulatory" evidence="5">
    <location>
        <begin position="42"/>
        <end position="166"/>
    </location>
</feature>
<dbReference type="PANTHER" id="PTHR45138:SF9">
    <property type="entry name" value="DIGUANYLATE CYCLASE DGCM-RELATED"/>
    <property type="match status" value="1"/>
</dbReference>
<evidence type="ECO:0000259" key="5">
    <source>
        <dbReference type="PROSITE" id="PS50110"/>
    </source>
</evidence>
<dbReference type="EC" id="2.7.7.65" evidence="1"/>
<feature type="domain" description="GGDEF" evidence="7">
    <location>
        <begin position="344"/>
        <end position="476"/>
    </location>
</feature>
<dbReference type="Gene3D" id="3.30.450.20">
    <property type="entry name" value="PAS domain"/>
    <property type="match status" value="1"/>
</dbReference>
<keyword evidence="3" id="KW-0597">Phosphoprotein</keyword>
<evidence type="ECO:0000256" key="3">
    <source>
        <dbReference type="PROSITE-ProRule" id="PRU00169"/>
    </source>
</evidence>
<dbReference type="CDD" id="cd00130">
    <property type="entry name" value="PAS"/>
    <property type="match status" value="1"/>
</dbReference>
<dbReference type="GO" id="GO:0052621">
    <property type="term" value="F:diguanylate cyclase activity"/>
    <property type="evidence" value="ECO:0007669"/>
    <property type="project" value="UniProtKB-EC"/>
</dbReference>
<dbReference type="InterPro" id="IPR050469">
    <property type="entry name" value="Diguanylate_Cyclase"/>
</dbReference>
<dbReference type="STRING" id="1285242.A6A04_04570"/>
<dbReference type="NCBIfam" id="TIGR00254">
    <property type="entry name" value="GGDEF"/>
    <property type="match status" value="1"/>
</dbReference>
<dbReference type="RefSeq" id="WP_068494190.1">
    <property type="nucleotide sequence ID" value="NZ_LWQT01000077.1"/>
</dbReference>
<comment type="catalytic activity">
    <reaction evidence="2">
        <text>2 GTP = 3',3'-c-di-GMP + 2 diphosphate</text>
        <dbReference type="Rhea" id="RHEA:24898"/>
        <dbReference type="ChEBI" id="CHEBI:33019"/>
        <dbReference type="ChEBI" id="CHEBI:37565"/>
        <dbReference type="ChEBI" id="CHEBI:58805"/>
        <dbReference type="EC" id="2.7.7.65"/>
    </reaction>
</comment>
<dbReference type="InterPro" id="IPR035965">
    <property type="entry name" value="PAS-like_dom_sf"/>
</dbReference>
<dbReference type="InterPro" id="IPR011006">
    <property type="entry name" value="CheY-like_superfamily"/>
</dbReference>
<dbReference type="GO" id="GO:0005886">
    <property type="term" value="C:plasma membrane"/>
    <property type="evidence" value="ECO:0007669"/>
    <property type="project" value="TreeGrafter"/>
</dbReference>
<dbReference type="PROSITE" id="PS50887">
    <property type="entry name" value="GGDEF"/>
    <property type="match status" value="1"/>
</dbReference>
<dbReference type="PANTHER" id="PTHR45138">
    <property type="entry name" value="REGULATORY COMPONENTS OF SENSORY TRANSDUCTION SYSTEM"/>
    <property type="match status" value="1"/>
</dbReference>
<dbReference type="GO" id="GO:0043709">
    <property type="term" value="P:cell adhesion involved in single-species biofilm formation"/>
    <property type="evidence" value="ECO:0007669"/>
    <property type="project" value="TreeGrafter"/>
</dbReference>
<dbReference type="SMART" id="SM00267">
    <property type="entry name" value="GGDEF"/>
    <property type="match status" value="1"/>
</dbReference>
<evidence type="ECO:0000256" key="2">
    <source>
        <dbReference type="ARBA" id="ARBA00034247"/>
    </source>
</evidence>
<dbReference type="PROSITE" id="PS50112">
    <property type="entry name" value="PAS"/>
    <property type="match status" value="1"/>
</dbReference>
<protein>
    <recommendedName>
        <fullName evidence="1">diguanylate cyclase</fullName>
        <ecNumber evidence="1">2.7.7.65</ecNumber>
    </recommendedName>
</protein>
<dbReference type="SMART" id="SM00448">
    <property type="entry name" value="REC"/>
    <property type="match status" value="1"/>
</dbReference>
<comment type="caution">
    <text evidence="8">The sequence shown here is derived from an EMBL/GenBank/DDBJ whole genome shotgun (WGS) entry which is preliminary data.</text>
</comment>
<dbReference type="InterPro" id="IPR001789">
    <property type="entry name" value="Sig_transdc_resp-reg_receiver"/>
</dbReference>
<dbReference type="InterPro" id="IPR043128">
    <property type="entry name" value="Rev_trsase/Diguanyl_cyclase"/>
</dbReference>
<feature type="domain" description="PAS" evidence="6">
    <location>
        <begin position="197"/>
        <end position="238"/>
    </location>
</feature>
<dbReference type="InterPro" id="IPR000014">
    <property type="entry name" value="PAS"/>
</dbReference>
<keyword evidence="9" id="KW-1185">Reference proteome</keyword>
<dbReference type="InterPro" id="IPR029787">
    <property type="entry name" value="Nucleotide_cyclase"/>
</dbReference>
<dbReference type="FunFam" id="3.30.70.270:FF:000001">
    <property type="entry name" value="Diguanylate cyclase domain protein"/>
    <property type="match status" value="1"/>
</dbReference>
<evidence type="ECO:0000256" key="1">
    <source>
        <dbReference type="ARBA" id="ARBA00012528"/>
    </source>
</evidence>
<dbReference type="SUPFAM" id="SSF55785">
    <property type="entry name" value="PYP-like sensor domain (PAS domain)"/>
    <property type="match status" value="1"/>
</dbReference>
<evidence type="ECO:0000259" key="7">
    <source>
        <dbReference type="PROSITE" id="PS50887"/>
    </source>
</evidence>
<feature type="region of interest" description="Disordered" evidence="4">
    <location>
        <begin position="1"/>
        <end position="40"/>
    </location>
</feature>
<dbReference type="Pfam" id="PF00990">
    <property type="entry name" value="GGDEF"/>
    <property type="match status" value="1"/>
</dbReference>
<dbReference type="Gene3D" id="3.30.70.270">
    <property type="match status" value="1"/>
</dbReference>
<dbReference type="AlphaFoldDB" id="A0A178MIP0"/>
<dbReference type="OrthoDB" id="7326651at2"/>
<proteinExistence type="predicted"/>
<dbReference type="SUPFAM" id="SSF55073">
    <property type="entry name" value="Nucleotide cyclase"/>
    <property type="match status" value="1"/>
</dbReference>
<dbReference type="Proteomes" id="UP000078428">
    <property type="component" value="Unassembled WGS sequence"/>
</dbReference>
<dbReference type="GO" id="GO:0000160">
    <property type="term" value="P:phosphorelay signal transduction system"/>
    <property type="evidence" value="ECO:0007669"/>
    <property type="project" value="InterPro"/>
</dbReference>
<dbReference type="Pfam" id="PF00072">
    <property type="entry name" value="Response_reg"/>
    <property type="match status" value="1"/>
</dbReference>
<gene>
    <name evidence="8" type="ORF">A6A04_04570</name>
</gene>
<evidence type="ECO:0000256" key="4">
    <source>
        <dbReference type="SAM" id="MobiDB-lite"/>
    </source>
</evidence>
<feature type="modified residue" description="4-aspartylphosphate" evidence="3">
    <location>
        <position position="97"/>
    </location>
</feature>
<accession>A0A178MIP0</accession>
<dbReference type="Gene3D" id="3.40.50.2300">
    <property type="match status" value="1"/>
</dbReference>
<organism evidence="8 9">
    <name type="scientific">Paramagnetospirillum marisnigri</name>
    <dbReference type="NCBI Taxonomy" id="1285242"/>
    <lineage>
        <taxon>Bacteria</taxon>
        <taxon>Pseudomonadati</taxon>
        <taxon>Pseudomonadota</taxon>
        <taxon>Alphaproteobacteria</taxon>
        <taxon>Rhodospirillales</taxon>
        <taxon>Magnetospirillaceae</taxon>
        <taxon>Paramagnetospirillum</taxon>
    </lineage>
</organism>
<sequence>MPDTPPHLADGQSPSGGPQKLRDRLRRAFRPTTPHPRSEPWPVLVVDDEPDIHEMTRLLLRDLSFKDRPFEVISAHSATEARTILARHPDIPVILLDVVMETPDAGLALVRHIREELGNRRIAIVLRTGQPAEAPEREVMLAYDINDYRAKTELTAQKLFTSLVGGLRSWANQTTIETLNASLEHRVAERTGELDRARRFAETLVDMLPHPLWYKDGDGRMRIVNRAFREMFGLAPGEDAMPPQLAELDSQGDGLAPGGDMQFEASLSLPGGPRTLMIATGRLTEDGDARPGTIGMITDISERKCMEQQLRRMATVDDLTCTLNRRAFFAAATLEMERSDRYGSPVSVLMFDLDHFKQVNDRHGHAVGDAALRAAAAALRANLREIDILGRLGGEEFAVLLPETTQAGAAEVAERLRQAMAQAAIALPDGQPPLFLTASLGVAERAADEMSVDQVLARADAALYRAKDAGRNRISA</sequence>
<dbReference type="GO" id="GO:1902201">
    <property type="term" value="P:negative regulation of bacterial-type flagellum-dependent cell motility"/>
    <property type="evidence" value="ECO:0007669"/>
    <property type="project" value="TreeGrafter"/>
</dbReference>
<reference evidence="8 9" key="1">
    <citation type="submission" date="2016-04" db="EMBL/GenBank/DDBJ databases">
        <title>Draft genome sequence of freshwater magnetotactic bacteria Magnetospirillum marisnigri SP-1 and Magnetospirillum moscoviense BB-1.</title>
        <authorList>
            <person name="Koziaeva V."/>
            <person name="Dziuba M.V."/>
            <person name="Ivanov T.M."/>
            <person name="Kuznetsov B."/>
            <person name="Grouzdev D.S."/>
        </authorList>
    </citation>
    <scope>NUCLEOTIDE SEQUENCE [LARGE SCALE GENOMIC DNA]</scope>
    <source>
        <strain evidence="8 9">SP-1</strain>
    </source>
</reference>